<dbReference type="AlphaFoldDB" id="A0A9J6ZCV6"/>
<keyword evidence="1 3" id="KW-0378">Hydrolase</keyword>
<feature type="domain" description="AB hydrolase-1" evidence="2">
    <location>
        <begin position="51"/>
        <end position="277"/>
    </location>
</feature>
<evidence type="ECO:0000313" key="3">
    <source>
        <dbReference type="EMBL" id="URN93752.1"/>
    </source>
</evidence>
<organism evidence="3 4">
    <name type="scientific">Candidatus Pristimantibacillus lignocellulolyticus</name>
    <dbReference type="NCBI Taxonomy" id="2994561"/>
    <lineage>
        <taxon>Bacteria</taxon>
        <taxon>Bacillati</taxon>
        <taxon>Bacillota</taxon>
        <taxon>Bacilli</taxon>
        <taxon>Bacillales</taxon>
        <taxon>Paenibacillaceae</taxon>
        <taxon>Candidatus Pristimantibacillus</taxon>
    </lineage>
</organism>
<evidence type="ECO:0000256" key="1">
    <source>
        <dbReference type="ARBA" id="ARBA00022801"/>
    </source>
</evidence>
<dbReference type="PANTHER" id="PTHR43798">
    <property type="entry name" value="MONOACYLGLYCEROL LIPASE"/>
    <property type="match status" value="1"/>
</dbReference>
<protein>
    <submittedName>
        <fullName evidence="3">Alpha/beta hydrolase</fullName>
    </submittedName>
</protein>
<dbReference type="PANTHER" id="PTHR43798:SF31">
    <property type="entry name" value="AB HYDROLASE SUPERFAMILY PROTEIN YCLE"/>
    <property type="match status" value="1"/>
</dbReference>
<dbReference type="Proteomes" id="UP001056756">
    <property type="component" value="Chromosome"/>
</dbReference>
<dbReference type="KEGG" id="plig:NAG76_18260"/>
<name>A0A9J6ZCV6_9BACL</name>
<dbReference type="EMBL" id="CP097899">
    <property type="protein sequence ID" value="URN93752.1"/>
    <property type="molecule type" value="Genomic_DNA"/>
</dbReference>
<dbReference type="GO" id="GO:0016787">
    <property type="term" value="F:hydrolase activity"/>
    <property type="evidence" value="ECO:0007669"/>
    <property type="project" value="UniProtKB-KW"/>
</dbReference>
<reference evidence="3" key="1">
    <citation type="submission" date="2022-05" db="EMBL/GenBank/DDBJ databases">
        <title>Novel bacterial taxa in a minimal lignocellulolytic consortium and its capacity to transform plastics disclosed by genome-resolved metagenomics.</title>
        <authorList>
            <person name="Rodriguez C.A.D."/>
            <person name="Diaz-Garcia L."/>
            <person name="Herrera K."/>
            <person name="Tarazona N.A."/>
            <person name="Sproer C."/>
            <person name="Overmann J."/>
            <person name="Jimenez D.J."/>
        </authorList>
    </citation>
    <scope>NUCLEOTIDE SEQUENCE</scope>
    <source>
        <strain evidence="3">MAG5</strain>
    </source>
</reference>
<evidence type="ECO:0000313" key="4">
    <source>
        <dbReference type="Proteomes" id="UP001056756"/>
    </source>
</evidence>
<proteinExistence type="predicted"/>
<gene>
    <name evidence="3" type="ORF">NAG76_18260</name>
</gene>
<dbReference type="Pfam" id="PF00561">
    <property type="entry name" value="Abhydrolase_1"/>
    <property type="match status" value="1"/>
</dbReference>
<sequence length="293" mass="33808">MKRYKSSEGQQLIFDSYDRLLVDWDVVYEEMDIQTSYGSTHIVTAGSRDKPPVVLLHGTGDNIAMMWIYNIQQLSDHFYVIAIDAIGGSGKSEPNETYYKQFNQTTWLDEVLESLLIETTHIAGVSYGAYLAYYYAIIRPSKVTKIVCMAGSIAGSQFEVMSKMMRAFLPEALFPTEKSCKKLLRKLSGTNHSVFENNSELMNHWYYLLKYFNNKSMMQHKVTIFDHDQIKLLRNKSLFLIGDKDILSYYPKSIKRLQAHQLSYKIIENTGHAINHEQAQLVNTEIINYLTFS</sequence>
<dbReference type="InterPro" id="IPR050266">
    <property type="entry name" value="AB_hydrolase_sf"/>
</dbReference>
<dbReference type="SUPFAM" id="SSF53474">
    <property type="entry name" value="alpha/beta-Hydrolases"/>
    <property type="match status" value="1"/>
</dbReference>
<dbReference type="InterPro" id="IPR000073">
    <property type="entry name" value="AB_hydrolase_1"/>
</dbReference>
<dbReference type="Gene3D" id="3.40.50.1820">
    <property type="entry name" value="alpha/beta hydrolase"/>
    <property type="match status" value="1"/>
</dbReference>
<evidence type="ECO:0000259" key="2">
    <source>
        <dbReference type="Pfam" id="PF00561"/>
    </source>
</evidence>
<accession>A0A9J6ZCV6</accession>
<dbReference type="InterPro" id="IPR029058">
    <property type="entry name" value="AB_hydrolase_fold"/>
</dbReference>
<dbReference type="GO" id="GO:0016020">
    <property type="term" value="C:membrane"/>
    <property type="evidence" value="ECO:0007669"/>
    <property type="project" value="TreeGrafter"/>
</dbReference>